<dbReference type="GO" id="GO:0016787">
    <property type="term" value="F:hydrolase activity"/>
    <property type="evidence" value="ECO:0007669"/>
    <property type="project" value="UniProtKB-KW"/>
</dbReference>
<keyword evidence="1" id="KW-0378">Hydrolase</keyword>
<dbReference type="InterPro" id="IPR010315">
    <property type="entry name" value="DUF915_hydro-like"/>
</dbReference>
<evidence type="ECO:0000313" key="2">
    <source>
        <dbReference type="Proteomes" id="UP000015664"/>
    </source>
</evidence>
<reference evidence="1 2" key="1">
    <citation type="journal article" date="2013" name="ISME J.">
        <title>Multifactorial diversity sustains microbial community stability.</title>
        <authorList>
            <person name="Erkus O."/>
            <person name="de Jager V.C."/>
            <person name="Spus M."/>
            <person name="van Alen-Boerrigter I.J."/>
            <person name="van Rijswijck I.M."/>
            <person name="Hazelwood L."/>
            <person name="Janssen P.W."/>
            <person name="van Hijum S.A."/>
            <person name="Kleerebezem M."/>
            <person name="Smid E.J."/>
        </authorList>
    </citation>
    <scope>NUCLEOTIDE SEQUENCE [LARGE SCALE GENOMIC DNA]</scope>
    <source>
        <strain evidence="1 2">TIFN3</strain>
    </source>
</reference>
<protein>
    <submittedName>
        <fullName evidence="1">Alpha/beta hydrolase</fullName>
    </submittedName>
</protein>
<comment type="caution">
    <text evidence="1">The sequence shown here is derived from an EMBL/GenBank/DDBJ whole genome shotgun (WGS) entry which is preliminary data.</text>
</comment>
<sequence>MMQNYQIPWINLVGYSSGGTGAVYYMIDTANNPNFPPVNKYVSLDGEYNKATNLQYGESLTNVLQNGPLIKTQMYQYIEENYERISPKVQMLLLEGDFNSAKQTDSAIPWADSFSIYHLFKNNGNEITSTLYPTKASHSQAPKNPTVVKYVKNFLYGTP</sequence>
<dbReference type="Gene3D" id="3.40.50.1820">
    <property type="entry name" value="alpha/beta hydrolase"/>
    <property type="match status" value="1"/>
</dbReference>
<dbReference type="Proteomes" id="UP000015664">
    <property type="component" value="Unassembled WGS sequence"/>
</dbReference>
<dbReference type="PATRIC" id="fig|1234873.3.peg.349"/>
<dbReference type="Pfam" id="PF06028">
    <property type="entry name" value="DUF915"/>
    <property type="match status" value="1"/>
</dbReference>
<dbReference type="SUPFAM" id="SSF53474">
    <property type="entry name" value="alpha/beta-Hydrolases"/>
    <property type="match status" value="1"/>
</dbReference>
<name>T0VJ79_LACLC</name>
<organism evidence="1 2">
    <name type="scientific">Lactococcus cremoris subsp. cremoris TIFN3</name>
    <dbReference type="NCBI Taxonomy" id="1234873"/>
    <lineage>
        <taxon>Bacteria</taxon>
        <taxon>Bacillati</taxon>
        <taxon>Bacillota</taxon>
        <taxon>Bacilli</taxon>
        <taxon>Lactobacillales</taxon>
        <taxon>Streptococcaceae</taxon>
        <taxon>Lactococcus</taxon>
        <taxon>Lactococcus cremoris subsp. cremoris</taxon>
    </lineage>
</organism>
<accession>T0VJ79</accession>
<gene>
    <name evidence="1" type="ORF">LLT3_11885</name>
</gene>
<evidence type="ECO:0000313" key="1">
    <source>
        <dbReference type="EMBL" id="EQC96016.1"/>
    </source>
</evidence>
<proteinExistence type="predicted"/>
<dbReference type="InterPro" id="IPR029058">
    <property type="entry name" value="AB_hydrolase_fold"/>
</dbReference>
<dbReference type="AlphaFoldDB" id="T0VJ79"/>
<dbReference type="EMBL" id="ATBE01000019">
    <property type="protein sequence ID" value="EQC96016.1"/>
    <property type="molecule type" value="Genomic_DNA"/>
</dbReference>